<sequence>MLKSPFTYQSHVSQTKCEASLPHGLATTKRPRMHVFSLSSCILAEWKPEAYEDAVVAADLTKLGNCVLLPLRCNPRYQLQSLAGYRDSKILSRASLHCET</sequence>
<dbReference type="Proteomes" id="UP000654075">
    <property type="component" value="Unassembled WGS sequence"/>
</dbReference>
<protein>
    <submittedName>
        <fullName evidence="1">Uncharacterized protein</fullName>
    </submittedName>
</protein>
<organism evidence="1 2">
    <name type="scientific">Polarella glacialis</name>
    <name type="common">Dinoflagellate</name>
    <dbReference type="NCBI Taxonomy" id="89957"/>
    <lineage>
        <taxon>Eukaryota</taxon>
        <taxon>Sar</taxon>
        <taxon>Alveolata</taxon>
        <taxon>Dinophyceae</taxon>
        <taxon>Suessiales</taxon>
        <taxon>Suessiaceae</taxon>
        <taxon>Polarella</taxon>
    </lineage>
</organism>
<evidence type="ECO:0000313" key="2">
    <source>
        <dbReference type="Proteomes" id="UP000654075"/>
    </source>
</evidence>
<keyword evidence="2" id="KW-1185">Reference proteome</keyword>
<dbReference type="AlphaFoldDB" id="A0A813FWZ7"/>
<dbReference type="EMBL" id="CAJNNV010026581">
    <property type="protein sequence ID" value="CAE8618555.1"/>
    <property type="molecule type" value="Genomic_DNA"/>
</dbReference>
<name>A0A813FWZ7_POLGL</name>
<evidence type="ECO:0000313" key="1">
    <source>
        <dbReference type="EMBL" id="CAE8618555.1"/>
    </source>
</evidence>
<accession>A0A813FWZ7</accession>
<comment type="caution">
    <text evidence="1">The sequence shown here is derived from an EMBL/GenBank/DDBJ whole genome shotgun (WGS) entry which is preliminary data.</text>
</comment>
<proteinExistence type="predicted"/>
<gene>
    <name evidence="1" type="ORF">PGLA1383_LOCUS36172</name>
</gene>
<reference evidence="1" key="1">
    <citation type="submission" date="2021-02" db="EMBL/GenBank/DDBJ databases">
        <authorList>
            <person name="Dougan E. K."/>
            <person name="Rhodes N."/>
            <person name="Thang M."/>
            <person name="Chan C."/>
        </authorList>
    </citation>
    <scope>NUCLEOTIDE SEQUENCE</scope>
</reference>